<dbReference type="EMBL" id="FWFR01000002">
    <property type="protein sequence ID" value="SLN56883.1"/>
    <property type="molecule type" value="Genomic_DNA"/>
</dbReference>
<gene>
    <name evidence="2" type="ORF">OCH7691_02483</name>
</gene>
<organism evidence="2 3">
    <name type="scientific">Oceanibacterium hippocampi</name>
    <dbReference type="NCBI Taxonomy" id="745714"/>
    <lineage>
        <taxon>Bacteria</taxon>
        <taxon>Pseudomonadati</taxon>
        <taxon>Pseudomonadota</taxon>
        <taxon>Alphaproteobacteria</taxon>
        <taxon>Sneathiellales</taxon>
        <taxon>Sneathiellaceae</taxon>
        <taxon>Oceanibacterium</taxon>
    </lineage>
</organism>
<keyword evidence="1" id="KW-0812">Transmembrane</keyword>
<dbReference type="InterPro" id="IPR012902">
    <property type="entry name" value="N_methyl_site"/>
</dbReference>
<evidence type="ECO:0000313" key="3">
    <source>
        <dbReference type="Proteomes" id="UP000193200"/>
    </source>
</evidence>
<accession>A0A1Y5T734</accession>
<sequence length="199" mass="21303">MNERGFTLLETLVAIALLGLVTLVLGAAIDFAVSGRRAAETAADSSERLRLAQQVLRQRIELALPLTAPGAVRPILLFEGSASRLRFLADIRRPGGERGLNILDIGLGDDGLVIARAPWQPGSASLQAAGQIERSVLLSDATSFRLAYYGSATEGGAVGWQRDWRDAERLPAMIRVELAWPGGDWPPLMIAPALSAVPR</sequence>
<dbReference type="InParanoid" id="A0A1Y5T734"/>
<dbReference type="OrthoDB" id="7958789at2"/>
<evidence type="ECO:0000256" key="1">
    <source>
        <dbReference type="SAM" id="Phobius"/>
    </source>
</evidence>
<evidence type="ECO:0000313" key="2">
    <source>
        <dbReference type="EMBL" id="SLN56883.1"/>
    </source>
</evidence>
<feature type="transmembrane region" description="Helical" evidence="1">
    <location>
        <begin position="12"/>
        <end position="33"/>
    </location>
</feature>
<dbReference type="NCBIfam" id="TIGR02532">
    <property type="entry name" value="IV_pilin_GFxxxE"/>
    <property type="match status" value="1"/>
</dbReference>
<proteinExistence type="predicted"/>
<dbReference type="PROSITE" id="PS00409">
    <property type="entry name" value="PROKAR_NTER_METHYL"/>
    <property type="match status" value="1"/>
</dbReference>
<dbReference type="SUPFAM" id="SSF54523">
    <property type="entry name" value="Pili subunits"/>
    <property type="match status" value="1"/>
</dbReference>
<keyword evidence="1" id="KW-0472">Membrane</keyword>
<dbReference type="AlphaFoldDB" id="A0A1Y5T734"/>
<dbReference type="RefSeq" id="WP_085883832.1">
    <property type="nucleotide sequence ID" value="NZ_FWFR01000002.1"/>
</dbReference>
<dbReference type="Pfam" id="PF07963">
    <property type="entry name" value="N_methyl"/>
    <property type="match status" value="1"/>
</dbReference>
<protein>
    <submittedName>
        <fullName evidence="2">General secretion pathway protein J</fullName>
    </submittedName>
</protein>
<reference evidence="2 3" key="1">
    <citation type="submission" date="2017-03" db="EMBL/GenBank/DDBJ databases">
        <authorList>
            <person name="Afonso C.L."/>
            <person name="Miller P.J."/>
            <person name="Scott M.A."/>
            <person name="Spackman E."/>
            <person name="Goraichik I."/>
            <person name="Dimitrov K.M."/>
            <person name="Suarez D.L."/>
            <person name="Swayne D.E."/>
        </authorList>
    </citation>
    <scope>NUCLEOTIDE SEQUENCE [LARGE SCALE GENOMIC DNA]</scope>
    <source>
        <strain evidence="2 3">CECT 7691</strain>
    </source>
</reference>
<keyword evidence="3" id="KW-1185">Reference proteome</keyword>
<dbReference type="Proteomes" id="UP000193200">
    <property type="component" value="Unassembled WGS sequence"/>
</dbReference>
<name>A0A1Y5T734_9PROT</name>
<dbReference type="InterPro" id="IPR045584">
    <property type="entry name" value="Pilin-like"/>
</dbReference>
<keyword evidence="1" id="KW-1133">Transmembrane helix</keyword>